<keyword evidence="6" id="KW-0805">Transcription regulation</keyword>
<evidence type="ECO:0000256" key="6">
    <source>
        <dbReference type="ARBA" id="ARBA00023015"/>
    </source>
</evidence>
<dbReference type="Proteomes" id="UP000091857">
    <property type="component" value="Chromosome 8"/>
</dbReference>
<dbReference type="PROSITE" id="PS00028">
    <property type="entry name" value="ZINC_FINGER_C2H2_1"/>
    <property type="match status" value="2"/>
</dbReference>
<keyword evidence="8" id="KW-0539">Nucleus</keyword>
<dbReference type="PANTHER" id="PTHR26374">
    <property type="entry name" value="ZINC FINGER PROTEIN ZAT5"/>
    <property type="match status" value="1"/>
</dbReference>
<evidence type="ECO:0000259" key="11">
    <source>
        <dbReference type="PROSITE" id="PS50157"/>
    </source>
</evidence>
<evidence type="ECO:0000256" key="3">
    <source>
        <dbReference type="ARBA" id="ARBA00022737"/>
    </source>
</evidence>
<dbReference type="AlphaFoldDB" id="A0A2C9VCG1"/>
<keyword evidence="5" id="KW-0862">Zinc</keyword>
<dbReference type="SUPFAM" id="SSF57667">
    <property type="entry name" value="beta-beta-alpha zinc fingers"/>
    <property type="match status" value="1"/>
</dbReference>
<comment type="subcellular location">
    <subcellularLocation>
        <location evidence="1">Nucleus</location>
    </subcellularLocation>
</comment>
<dbReference type="PANTHER" id="PTHR26374:SF378">
    <property type="entry name" value="C2H2-TYPE ZINC FINGER FAMILY PROTEIN"/>
    <property type="match status" value="1"/>
</dbReference>
<evidence type="ECO:0000256" key="7">
    <source>
        <dbReference type="ARBA" id="ARBA00023163"/>
    </source>
</evidence>
<dbReference type="Gramene" id="Manes.08G012900.1.v8.1">
    <property type="protein sequence ID" value="Manes.08G012900.1.v8.1.CDS.1"/>
    <property type="gene ID" value="Manes.08G012900.v8.1"/>
</dbReference>
<dbReference type="EMBL" id="CM004394">
    <property type="protein sequence ID" value="OAY42745.1"/>
    <property type="molecule type" value="Genomic_DNA"/>
</dbReference>
<accession>A0A2C9VCG1</accession>
<keyword evidence="7" id="KW-0804">Transcription</keyword>
<reference evidence="13" key="1">
    <citation type="journal article" date="2016" name="Nat. Biotechnol.">
        <title>Sequencing wild and cultivated cassava and related species reveals extensive interspecific hybridization and genetic diversity.</title>
        <authorList>
            <person name="Bredeson J.V."/>
            <person name="Lyons J.B."/>
            <person name="Prochnik S.E."/>
            <person name="Wu G.A."/>
            <person name="Ha C.M."/>
            <person name="Edsinger-Gonzales E."/>
            <person name="Grimwood J."/>
            <person name="Schmutz J."/>
            <person name="Rabbi I.Y."/>
            <person name="Egesi C."/>
            <person name="Nauluvula P."/>
            <person name="Lebot V."/>
            <person name="Ndunguru J."/>
            <person name="Mkamilo G."/>
            <person name="Bart R.S."/>
            <person name="Setter T.L."/>
            <person name="Gleadow R.M."/>
            <person name="Kulakow P."/>
            <person name="Ferguson M.E."/>
            <person name="Rounsley S."/>
            <person name="Rokhsar D.S."/>
        </authorList>
    </citation>
    <scope>NUCLEOTIDE SEQUENCE [LARGE SCALE GENOMIC DNA]</scope>
    <source>
        <strain evidence="13">cv. AM560-2</strain>
    </source>
</reference>
<feature type="compositionally biased region" description="Basic and acidic residues" evidence="10">
    <location>
        <begin position="143"/>
        <end position="154"/>
    </location>
</feature>
<feature type="domain" description="C2H2-type" evidence="11">
    <location>
        <begin position="114"/>
        <end position="141"/>
    </location>
</feature>
<keyword evidence="3" id="KW-0677">Repeat</keyword>
<evidence type="ECO:0000256" key="9">
    <source>
        <dbReference type="PROSITE-ProRule" id="PRU00042"/>
    </source>
</evidence>
<evidence type="ECO:0000313" key="12">
    <source>
        <dbReference type="EMBL" id="OAY42745.1"/>
    </source>
</evidence>
<proteinExistence type="predicted"/>
<name>A0A2C9VCG1_MANES</name>
<dbReference type="SMART" id="SM00355">
    <property type="entry name" value="ZnF_C2H2"/>
    <property type="match status" value="2"/>
</dbReference>
<dbReference type="GO" id="GO:0005634">
    <property type="term" value="C:nucleus"/>
    <property type="evidence" value="ECO:0007669"/>
    <property type="project" value="UniProtKB-SubCell"/>
</dbReference>
<dbReference type="InterPro" id="IPR036236">
    <property type="entry name" value="Znf_C2H2_sf"/>
</dbReference>
<feature type="region of interest" description="Disordered" evidence="10">
    <location>
        <begin position="17"/>
        <end position="57"/>
    </location>
</feature>
<feature type="compositionally biased region" description="Low complexity" evidence="10">
    <location>
        <begin position="26"/>
        <end position="40"/>
    </location>
</feature>
<dbReference type="GO" id="GO:0008270">
    <property type="term" value="F:zinc ion binding"/>
    <property type="evidence" value="ECO:0007669"/>
    <property type="project" value="UniProtKB-KW"/>
</dbReference>
<feature type="domain" description="C2H2-type" evidence="11">
    <location>
        <begin position="189"/>
        <end position="216"/>
    </location>
</feature>
<sequence>MDVQHAMPSEELALFIKHKRNKRQRSPSPLRLPVTSSSSSGGDTGAEPLQRIDNNNMSYSSTTITSIQSSGADEEDMANCLILLAQGSLHSRTRKTPETAPAGNNKVSGSSQLYECKTCNRFFSSFQALGGHRASHKKPHNKSNNEEKKEIQDKDDQLLKNTSTALSLQILPNRSALYGSRNIKSNKVHECSICGAGFSSGQALGGHMRRHRGAFATTSTTKMTARTNMSLVTSSSESQESKKPRNSLQFDLNLPAAPEDDLPESNFHFASEKQVLVFSASSLVDCHY</sequence>
<comment type="caution">
    <text evidence="12">The sequence shown here is derived from an EMBL/GenBank/DDBJ whole genome shotgun (WGS) entry which is preliminary data.</text>
</comment>
<keyword evidence="13" id="KW-1185">Reference proteome</keyword>
<dbReference type="Pfam" id="PF13912">
    <property type="entry name" value="zf-C2H2_6"/>
    <property type="match status" value="2"/>
</dbReference>
<dbReference type="OrthoDB" id="6077919at2759"/>
<gene>
    <name evidence="12" type="ORF">MANES_08G012900v8</name>
</gene>
<dbReference type="InterPro" id="IPR013087">
    <property type="entry name" value="Znf_C2H2_type"/>
</dbReference>
<evidence type="ECO:0000256" key="8">
    <source>
        <dbReference type="ARBA" id="ARBA00023242"/>
    </source>
</evidence>
<evidence type="ECO:0000256" key="10">
    <source>
        <dbReference type="SAM" id="MobiDB-lite"/>
    </source>
</evidence>
<protein>
    <recommendedName>
        <fullName evidence="11">C2H2-type domain-containing protein</fullName>
    </recommendedName>
</protein>
<dbReference type="PROSITE" id="PS50157">
    <property type="entry name" value="ZINC_FINGER_C2H2_2"/>
    <property type="match status" value="2"/>
</dbReference>
<evidence type="ECO:0000256" key="1">
    <source>
        <dbReference type="ARBA" id="ARBA00004123"/>
    </source>
</evidence>
<keyword evidence="4 9" id="KW-0863">Zinc-finger</keyword>
<keyword evidence="2" id="KW-0479">Metal-binding</keyword>
<evidence type="ECO:0000256" key="4">
    <source>
        <dbReference type="ARBA" id="ARBA00022771"/>
    </source>
</evidence>
<dbReference type="STRING" id="3983.A0A2C9VCG1"/>
<organism evidence="12 13">
    <name type="scientific">Manihot esculenta</name>
    <name type="common">Cassava</name>
    <name type="synonym">Jatropha manihot</name>
    <dbReference type="NCBI Taxonomy" id="3983"/>
    <lineage>
        <taxon>Eukaryota</taxon>
        <taxon>Viridiplantae</taxon>
        <taxon>Streptophyta</taxon>
        <taxon>Embryophyta</taxon>
        <taxon>Tracheophyta</taxon>
        <taxon>Spermatophyta</taxon>
        <taxon>Magnoliopsida</taxon>
        <taxon>eudicotyledons</taxon>
        <taxon>Gunneridae</taxon>
        <taxon>Pentapetalae</taxon>
        <taxon>rosids</taxon>
        <taxon>fabids</taxon>
        <taxon>Malpighiales</taxon>
        <taxon>Euphorbiaceae</taxon>
        <taxon>Crotonoideae</taxon>
        <taxon>Manihoteae</taxon>
        <taxon>Manihot</taxon>
    </lineage>
</organism>
<feature type="region of interest" description="Disordered" evidence="10">
    <location>
        <begin position="130"/>
        <end position="154"/>
    </location>
</feature>
<evidence type="ECO:0000313" key="13">
    <source>
        <dbReference type="Proteomes" id="UP000091857"/>
    </source>
</evidence>
<evidence type="ECO:0000256" key="2">
    <source>
        <dbReference type="ARBA" id="ARBA00022723"/>
    </source>
</evidence>
<dbReference type="Gene3D" id="3.30.160.60">
    <property type="entry name" value="Classic Zinc Finger"/>
    <property type="match status" value="2"/>
</dbReference>
<evidence type="ECO:0000256" key="5">
    <source>
        <dbReference type="ARBA" id="ARBA00022833"/>
    </source>
</evidence>